<dbReference type="RefSeq" id="WP_046442647.1">
    <property type="nucleotide sequence ID" value="NZ_LAYJ01000063.1"/>
</dbReference>
<gene>
    <name evidence="1" type="ORF">CHK_0701</name>
</gene>
<evidence type="ECO:0008006" key="3">
    <source>
        <dbReference type="Google" id="ProtNLM"/>
    </source>
</evidence>
<dbReference type="AlphaFoldDB" id="A0A0M2NLG3"/>
<proteinExistence type="predicted"/>
<evidence type="ECO:0000313" key="2">
    <source>
        <dbReference type="Proteomes" id="UP000034076"/>
    </source>
</evidence>
<reference evidence="1 2" key="1">
    <citation type="submission" date="2015-04" db="EMBL/GenBank/DDBJ databases">
        <title>Draft genome sequence of bacteremic isolate Catabacter hongkongensis type strain HKU16T.</title>
        <authorList>
            <person name="Lau S.K."/>
            <person name="Teng J.L."/>
            <person name="Huang Y."/>
            <person name="Curreem S.O."/>
            <person name="Tsui S.K."/>
            <person name="Woo P.C."/>
        </authorList>
    </citation>
    <scope>NUCLEOTIDE SEQUENCE [LARGE SCALE GENOMIC DNA]</scope>
    <source>
        <strain evidence="1 2">HKU16</strain>
    </source>
</reference>
<dbReference type="STRING" id="270498.CHK_0701"/>
<dbReference type="EMBL" id="LAYJ01000063">
    <property type="protein sequence ID" value="KKI51816.1"/>
    <property type="molecule type" value="Genomic_DNA"/>
</dbReference>
<sequence>MSFHWYGDQMFDAITNAVQDGLVECGADLQSKSIQEAPVDSGDLRADCAVEEEPLKVRAGYSLPYAMKQHEELDFNHPKGGKAKYLEDPFNENVDNYVDHIRKKAGDAIK</sequence>
<keyword evidence="2" id="KW-1185">Reference proteome</keyword>
<organism evidence="1 2">
    <name type="scientific">Christensenella hongkongensis</name>
    <dbReference type="NCBI Taxonomy" id="270498"/>
    <lineage>
        <taxon>Bacteria</taxon>
        <taxon>Bacillati</taxon>
        <taxon>Bacillota</taxon>
        <taxon>Clostridia</taxon>
        <taxon>Christensenellales</taxon>
        <taxon>Christensenellaceae</taxon>
        <taxon>Christensenella</taxon>
    </lineage>
</organism>
<dbReference type="Proteomes" id="UP000034076">
    <property type="component" value="Unassembled WGS sequence"/>
</dbReference>
<protein>
    <recommendedName>
        <fullName evidence="3">HK97 gp10 family phage protein</fullName>
    </recommendedName>
</protein>
<dbReference type="OrthoDB" id="1954318at2"/>
<name>A0A0M2NLG3_9FIRM</name>
<accession>A0A0M2NLG3</accession>
<evidence type="ECO:0000313" key="1">
    <source>
        <dbReference type="EMBL" id="KKI51816.1"/>
    </source>
</evidence>
<comment type="caution">
    <text evidence="1">The sequence shown here is derived from an EMBL/GenBank/DDBJ whole genome shotgun (WGS) entry which is preliminary data.</text>
</comment>